<gene>
    <name evidence="1" type="ORF">ACOLOM_LOCUS10207</name>
</gene>
<accession>A0ACA9PCU0</accession>
<organism evidence="1 2">
    <name type="scientific">Acaulospora colombiana</name>
    <dbReference type="NCBI Taxonomy" id="27376"/>
    <lineage>
        <taxon>Eukaryota</taxon>
        <taxon>Fungi</taxon>
        <taxon>Fungi incertae sedis</taxon>
        <taxon>Mucoromycota</taxon>
        <taxon>Glomeromycotina</taxon>
        <taxon>Glomeromycetes</taxon>
        <taxon>Diversisporales</taxon>
        <taxon>Acaulosporaceae</taxon>
        <taxon>Acaulospora</taxon>
    </lineage>
</organism>
<name>A0ACA9PCU0_9GLOM</name>
<sequence length="157" mass="17694">MVLTTSILPMTAPNNTIYIKNLNDGINKQELRSQLYALFLPYGQVLDVIALKTPKMRGQAFVVFSDLVSATSALRAWDGELFYDKPMRIEFAKTKSWATLKMEDPNFVPGIGTTNVPAPPKGEKRPREADDTDEKTAKKEKRAQEPAEEEMEIEDDD</sequence>
<evidence type="ECO:0000313" key="1">
    <source>
        <dbReference type="EMBL" id="CAG8700127.1"/>
    </source>
</evidence>
<keyword evidence="2" id="KW-1185">Reference proteome</keyword>
<proteinExistence type="predicted"/>
<evidence type="ECO:0000313" key="2">
    <source>
        <dbReference type="Proteomes" id="UP000789525"/>
    </source>
</evidence>
<dbReference type="Proteomes" id="UP000789525">
    <property type="component" value="Unassembled WGS sequence"/>
</dbReference>
<comment type="caution">
    <text evidence="1">The sequence shown here is derived from an EMBL/GenBank/DDBJ whole genome shotgun (WGS) entry which is preliminary data.</text>
</comment>
<protein>
    <submittedName>
        <fullName evidence="1">15754_t:CDS:1</fullName>
    </submittedName>
</protein>
<reference evidence="1" key="1">
    <citation type="submission" date="2021-06" db="EMBL/GenBank/DDBJ databases">
        <authorList>
            <person name="Kallberg Y."/>
            <person name="Tangrot J."/>
            <person name="Rosling A."/>
        </authorList>
    </citation>
    <scope>NUCLEOTIDE SEQUENCE</scope>
    <source>
        <strain evidence="1">CL356</strain>
    </source>
</reference>
<dbReference type="EMBL" id="CAJVPT010032057">
    <property type="protein sequence ID" value="CAG8700127.1"/>
    <property type="molecule type" value="Genomic_DNA"/>
</dbReference>